<dbReference type="AlphaFoldDB" id="A0A9W9S047"/>
<dbReference type="SFLD" id="SFLDS00052">
    <property type="entry name" value="Ferric_Reductase_Domain"/>
    <property type="match status" value="1"/>
</dbReference>
<sequence>MSDPKAAKAAVKALRQSNNEWSNKYFAIAMGAIMVLFVTHHWAEVMEIRNFPRQKSPLVRNIRSIRRFFSRSFKGLHIGRSVLYTIYWAVNLILALTDVDLTNLNYIAKRFGWIAVANLVLLVFLALKNTPLAPLTANSYEKLRPLHKVAGYTCIFTSCLHGIVYLAAWSESGELDSMQEVKNFAGAIAGLAMVIIGLSTITYFMRGFYELFYMFHIILFILIVITVGMHRPKFSSSTLIIVIFTACLWIMDRLIRTAKICWNFFGNSASVTALADNAIRVRLNRRINCKPGSHAFLWVPAIRWVESHPFTLVSSNPSEFVIRVYDGFTRDLYKAAQRSPGRVLRCSVDGPYGQVPNFRRFEKVILVAGGSGASFTFAIALDLVEKLDTVVKTIDFIWAVRQQDNLSWYSQELERLQSHPNVNLFIYVTRQSVSPNISALDQQEVSEKSPIETTGAPIESSISDSEARDIEKGGPSAFKPDVKFAPYRIFSGRPDINRIMAASVATVANESLDNRVIVGVCGPIAMTSSTREAVSKIAREDILSITQYTE</sequence>
<dbReference type="SUPFAM" id="SSF52343">
    <property type="entry name" value="Ferredoxin reductase-like, C-terminal NADP-linked domain"/>
    <property type="match status" value="1"/>
</dbReference>
<gene>
    <name evidence="17" type="ORF">N7509_014082</name>
</gene>
<reference evidence="17" key="2">
    <citation type="journal article" date="2023" name="IMA Fungus">
        <title>Comparative genomic study of the Penicillium genus elucidates a diverse pangenome and 15 lateral gene transfer events.</title>
        <authorList>
            <person name="Petersen C."/>
            <person name="Sorensen T."/>
            <person name="Nielsen M.R."/>
            <person name="Sondergaard T.E."/>
            <person name="Sorensen J.L."/>
            <person name="Fitzpatrick D.A."/>
            <person name="Frisvad J.C."/>
            <person name="Nielsen K.L."/>
        </authorList>
    </citation>
    <scope>NUCLEOTIDE SEQUENCE</scope>
    <source>
        <strain evidence="17">IBT 29677</strain>
    </source>
</reference>
<evidence type="ECO:0000256" key="6">
    <source>
        <dbReference type="ARBA" id="ARBA00022692"/>
    </source>
</evidence>
<organism evidence="17 18">
    <name type="scientific">Penicillium cosmopolitanum</name>
    <dbReference type="NCBI Taxonomy" id="1131564"/>
    <lineage>
        <taxon>Eukaryota</taxon>
        <taxon>Fungi</taxon>
        <taxon>Dikarya</taxon>
        <taxon>Ascomycota</taxon>
        <taxon>Pezizomycotina</taxon>
        <taxon>Eurotiomycetes</taxon>
        <taxon>Eurotiomycetidae</taxon>
        <taxon>Eurotiales</taxon>
        <taxon>Aspergillaceae</taxon>
        <taxon>Penicillium</taxon>
    </lineage>
</organism>
<name>A0A9W9S047_9EURO</name>
<feature type="domain" description="FAD-binding FR-type" evidence="16">
    <location>
        <begin position="247"/>
        <end position="358"/>
    </location>
</feature>
<feature type="transmembrane region" description="Helical" evidence="15">
    <location>
        <begin position="234"/>
        <end position="251"/>
    </location>
</feature>
<dbReference type="PANTHER" id="PTHR32361:SF9">
    <property type="entry name" value="FERRIC REDUCTASE TRANSMEMBRANE COMPONENT 3-RELATED"/>
    <property type="match status" value="1"/>
</dbReference>
<dbReference type="PANTHER" id="PTHR32361">
    <property type="entry name" value="FERRIC/CUPRIC REDUCTASE TRANSMEMBRANE COMPONENT"/>
    <property type="match status" value="1"/>
</dbReference>
<dbReference type="PROSITE" id="PS51384">
    <property type="entry name" value="FAD_FR"/>
    <property type="match status" value="1"/>
</dbReference>
<dbReference type="RefSeq" id="XP_056480708.1">
    <property type="nucleotide sequence ID" value="XM_056638719.1"/>
</dbReference>
<comment type="catalytic activity">
    <reaction evidence="13">
        <text>2 a Fe(II)-siderophore + NADP(+) + H(+) = 2 a Fe(III)-siderophore + NADPH</text>
        <dbReference type="Rhea" id="RHEA:28795"/>
        <dbReference type="Rhea" id="RHEA-COMP:11342"/>
        <dbReference type="Rhea" id="RHEA-COMP:11344"/>
        <dbReference type="ChEBI" id="CHEBI:15378"/>
        <dbReference type="ChEBI" id="CHEBI:29033"/>
        <dbReference type="ChEBI" id="CHEBI:29034"/>
        <dbReference type="ChEBI" id="CHEBI:57783"/>
        <dbReference type="ChEBI" id="CHEBI:58349"/>
        <dbReference type="EC" id="1.16.1.9"/>
    </reaction>
</comment>
<evidence type="ECO:0000256" key="12">
    <source>
        <dbReference type="ARBA" id="ARBA00023180"/>
    </source>
</evidence>
<keyword evidence="9" id="KW-0560">Oxidoreductase</keyword>
<feature type="transmembrane region" description="Helical" evidence="15">
    <location>
        <begin position="111"/>
        <end position="128"/>
    </location>
</feature>
<protein>
    <recommendedName>
        <fullName evidence="3">ferric-chelate reductase (NADPH)</fullName>
        <ecNumber evidence="3">1.16.1.9</ecNumber>
    </recommendedName>
</protein>
<feature type="transmembrane region" description="Helical" evidence="15">
    <location>
        <begin position="184"/>
        <end position="204"/>
    </location>
</feature>
<dbReference type="OrthoDB" id="10006946at2759"/>
<evidence type="ECO:0000259" key="16">
    <source>
        <dbReference type="PROSITE" id="PS51384"/>
    </source>
</evidence>
<evidence type="ECO:0000256" key="11">
    <source>
        <dbReference type="ARBA" id="ARBA00023136"/>
    </source>
</evidence>
<dbReference type="GO" id="GO:0006879">
    <property type="term" value="P:intracellular iron ion homeostasis"/>
    <property type="evidence" value="ECO:0007669"/>
    <property type="project" value="TreeGrafter"/>
</dbReference>
<dbReference type="Pfam" id="PF08030">
    <property type="entry name" value="NAD_binding_6"/>
    <property type="match status" value="1"/>
</dbReference>
<dbReference type="InterPro" id="IPR017927">
    <property type="entry name" value="FAD-bd_FR_type"/>
</dbReference>
<dbReference type="Gene3D" id="3.40.50.80">
    <property type="entry name" value="Nucleotide-binding domain of ferredoxin-NADP reductase (FNR) module"/>
    <property type="match status" value="1"/>
</dbReference>
<reference evidence="17" key="1">
    <citation type="submission" date="2022-12" db="EMBL/GenBank/DDBJ databases">
        <authorList>
            <person name="Petersen C."/>
        </authorList>
    </citation>
    <scope>NUCLEOTIDE SEQUENCE</scope>
    <source>
        <strain evidence="17">IBT 29677</strain>
    </source>
</reference>
<feature type="transmembrane region" description="Helical" evidence="15">
    <location>
        <begin position="149"/>
        <end position="169"/>
    </location>
</feature>
<keyword evidence="18" id="KW-1185">Reference proteome</keyword>
<keyword evidence="5" id="KW-1003">Cell membrane</keyword>
<dbReference type="SFLD" id="SFLDG01168">
    <property type="entry name" value="Ferric_reductase_subgroup_(FRE"/>
    <property type="match status" value="1"/>
</dbReference>
<dbReference type="EMBL" id="JAPZBU010000013">
    <property type="protein sequence ID" value="KAJ5369470.1"/>
    <property type="molecule type" value="Genomic_DNA"/>
</dbReference>
<dbReference type="Pfam" id="PF08022">
    <property type="entry name" value="FAD_binding_8"/>
    <property type="match status" value="1"/>
</dbReference>
<keyword evidence="11 15" id="KW-0472">Membrane</keyword>
<dbReference type="SUPFAM" id="SSF63380">
    <property type="entry name" value="Riboflavin synthase domain-like"/>
    <property type="match status" value="1"/>
</dbReference>
<evidence type="ECO:0000256" key="9">
    <source>
        <dbReference type="ARBA" id="ARBA00023002"/>
    </source>
</evidence>
<evidence type="ECO:0000256" key="5">
    <source>
        <dbReference type="ARBA" id="ARBA00022475"/>
    </source>
</evidence>
<dbReference type="CDD" id="cd06186">
    <property type="entry name" value="NOX_Duox_like_FAD_NADP"/>
    <property type="match status" value="1"/>
</dbReference>
<dbReference type="InterPro" id="IPR013112">
    <property type="entry name" value="FAD-bd_8"/>
</dbReference>
<comment type="similarity">
    <text evidence="2">Belongs to the ferric reductase (FRE) family.</text>
</comment>
<feature type="transmembrane region" description="Helical" evidence="15">
    <location>
        <begin position="211"/>
        <end position="228"/>
    </location>
</feature>
<dbReference type="GO" id="GO:0052851">
    <property type="term" value="F:ferric-chelate reductase (NADPH) activity"/>
    <property type="evidence" value="ECO:0007669"/>
    <property type="project" value="UniProtKB-EC"/>
</dbReference>
<dbReference type="EC" id="1.16.1.9" evidence="3"/>
<keyword evidence="4" id="KW-0813">Transport</keyword>
<feature type="transmembrane region" description="Helical" evidence="15">
    <location>
        <begin position="364"/>
        <end position="384"/>
    </location>
</feature>
<dbReference type="GO" id="GO:0015677">
    <property type="term" value="P:copper ion import"/>
    <property type="evidence" value="ECO:0007669"/>
    <property type="project" value="TreeGrafter"/>
</dbReference>
<dbReference type="InterPro" id="IPR051410">
    <property type="entry name" value="Ferric/Cupric_Reductase"/>
</dbReference>
<dbReference type="InterPro" id="IPR013130">
    <property type="entry name" value="Fe3_Rdtase_TM_dom"/>
</dbReference>
<dbReference type="Pfam" id="PF01794">
    <property type="entry name" value="Ferric_reduct"/>
    <property type="match status" value="1"/>
</dbReference>
<dbReference type="GO" id="GO:0005886">
    <property type="term" value="C:plasma membrane"/>
    <property type="evidence" value="ECO:0007669"/>
    <property type="project" value="UniProtKB-SubCell"/>
</dbReference>
<evidence type="ECO:0000256" key="4">
    <source>
        <dbReference type="ARBA" id="ARBA00022448"/>
    </source>
</evidence>
<dbReference type="InterPro" id="IPR013121">
    <property type="entry name" value="Fe_red_NAD-bd_6"/>
</dbReference>
<evidence type="ECO:0000313" key="17">
    <source>
        <dbReference type="EMBL" id="KAJ5369470.1"/>
    </source>
</evidence>
<evidence type="ECO:0000256" key="13">
    <source>
        <dbReference type="ARBA" id="ARBA00048483"/>
    </source>
</evidence>
<dbReference type="GeneID" id="81377699"/>
<evidence type="ECO:0000256" key="3">
    <source>
        <dbReference type="ARBA" id="ARBA00012668"/>
    </source>
</evidence>
<dbReference type="Proteomes" id="UP001147747">
    <property type="component" value="Unassembled WGS sequence"/>
</dbReference>
<evidence type="ECO:0000256" key="8">
    <source>
        <dbReference type="ARBA" id="ARBA00022989"/>
    </source>
</evidence>
<evidence type="ECO:0000256" key="15">
    <source>
        <dbReference type="SAM" id="Phobius"/>
    </source>
</evidence>
<evidence type="ECO:0000256" key="7">
    <source>
        <dbReference type="ARBA" id="ARBA00022982"/>
    </source>
</evidence>
<evidence type="ECO:0000256" key="10">
    <source>
        <dbReference type="ARBA" id="ARBA00023065"/>
    </source>
</evidence>
<feature type="non-terminal residue" evidence="17">
    <location>
        <position position="1"/>
    </location>
</feature>
<keyword evidence="8 15" id="KW-1133">Transmembrane helix</keyword>
<keyword evidence="6 15" id="KW-0812">Transmembrane</keyword>
<evidence type="ECO:0000256" key="14">
    <source>
        <dbReference type="SAM" id="MobiDB-lite"/>
    </source>
</evidence>
<evidence type="ECO:0000256" key="2">
    <source>
        <dbReference type="ARBA" id="ARBA00006278"/>
    </source>
</evidence>
<keyword evidence="12" id="KW-0325">Glycoprotein</keyword>
<comment type="subcellular location">
    <subcellularLocation>
        <location evidence="1">Cell membrane</location>
        <topology evidence="1">Multi-pass membrane protein</topology>
    </subcellularLocation>
</comment>
<evidence type="ECO:0000256" key="1">
    <source>
        <dbReference type="ARBA" id="ARBA00004651"/>
    </source>
</evidence>
<accession>A0A9W9S047</accession>
<keyword evidence="10" id="KW-0406">Ion transport</keyword>
<dbReference type="GO" id="GO:0006826">
    <property type="term" value="P:iron ion transport"/>
    <property type="evidence" value="ECO:0007669"/>
    <property type="project" value="TreeGrafter"/>
</dbReference>
<comment type="caution">
    <text evidence="17">The sequence shown here is derived from an EMBL/GenBank/DDBJ whole genome shotgun (WGS) entry which is preliminary data.</text>
</comment>
<proteinExistence type="inferred from homology"/>
<evidence type="ECO:0000313" key="18">
    <source>
        <dbReference type="Proteomes" id="UP001147747"/>
    </source>
</evidence>
<feature type="region of interest" description="Disordered" evidence="14">
    <location>
        <begin position="441"/>
        <end position="472"/>
    </location>
</feature>
<dbReference type="InterPro" id="IPR017938">
    <property type="entry name" value="Riboflavin_synthase-like_b-brl"/>
</dbReference>
<feature type="transmembrane region" description="Helical" evidence="15">
    <location>
        <begin position="25"/>
        <end position="43"/>
    </location>
</feature>
<dbReference type="InterPro" id="IPR039261">
    <property type="entry name" value="FNR_nucleotide-bd"/>
</dbReference>
<keyword evidence="7" id="KW-0249">Electron transport</keyword>